<sequence length="367" mass="41080">MTKTAETVLEINLNALQHNFEYIKSKLKANTKTLAVVKAYGYGTDACVIAKHLEKLNVDYFAVAYVDEGVALRKAGVKTPILVLHPQIVHFKLLIKHCLEPNIFSERVLKAFIDLMESENQKQYPIHLKFNTGLNRLGFKVEDVDTISGYLHNTTTVKVASIFSHLVASEDLNEREFSENQINLFNKIIDTFKSKLNNQPIFHMANTSGIINYPNAHFDMVRIGISLYGFANDQKYTEQLRNVASLKSIISQIHIINKGESVGYNRGYTADRDIMTATVPIGHADGIHRSFGKGKGYVTINGSKAPIVGNVCMDMIMVDVTNINCEEGDEVVVFNNQQTIIDLASAIDTIPYEILTAISQRVKRIVK</sequence>
<dbReference type="RefSeq" id="WP_138947943.1">
    <property type="nucleotide sequence ID" value="NZ_CP040749.1"/>
</dbReference>
<proteinExistence type="inferred from homology"/>
<comment type="similarity">
    <text evidence="5">Belongs to the alanine racemase family.</text>
</comment>
<dbReference type="AlphaFoldDB" id="A0A5B7TQZ1"/>
<dbReference type="PRINTS" id="PR00992">
    <property type="entry name" value="ALARACEMASE"/>
</dbReference>
<dbReference type="SUPFAM" id="SSF51419">
    <property type="entry name" value="PLP-binding barrel"/>
    <property type="match status" value="1"/>
</dbReference>
<feature type="binding site" evidence="5 7">
    <location>
        <position position="313"/>
    </location>
    <ligand>
        <name>substrate</name>
    </ligand>
</feature>
<dbReference type="Gene3D" id="2.40.37.10">
    <property type="entry name" value="Lyase, Ornithine Decarboxylase, Chain A, domain 1"/>
    <property type="match status" value="1"/>
</dbReference>
<dbReference type="KEGG" id="fbe:FF125_00485"/>
<feature type="domain" description="Alanine racemase C-terminal" evidence="8">
    <location>
        <begin position="243"/>
        <end position="367"/>
    </location>
</feature>
<evidence type="ECO:0000256" key="5">
    <source>
        <dbReference type="HAMAP-Rule" id="MF_01201"/>
    </source>
</evidence>
<dbReference type="Proteomes" id="UP000306229">
    <property type="component" value="Chromosome"/>
</dbReference>
<evidence type="ECO:0000256" key="1">
    <source>
        <dbReference type="ARBA" id="ARBA00000316"/>
    </source>
</evidence>
<dbReference type="CDD" id="cd00430">
    <property type="entry name" value="PLPDE_III_AR"/>
    <property type="match status" value="1"/>
</dbReference>
<dbReference type="SMART" id="SM01005">
    <property type="entry name" value="Ala_racemase_C"/>
    <property type="match status" value="1"/>
</dbReference>
<dbReference type="HAMAP" id="MF_01201">
    <property type="entry name" value="Ala_racemase"/>
    <property type="match status" value="1"/>
</dbReference>
<dbReference type="Pfam" id="PF01168">
    <property type="entry name" value="Ala_racemase_N"/>
    <property type="match status" value="1"/>
</dbReference>
<dbReference type="GO" id="GO:0030170">
    <property type="term" value="F:pyridoxal phosphate binding"/>
    <property type="evidence" value="ECO:0007669"/>
    <property type="project" value="UniProtKB-UniRule"/>
</dbReference>
<dbReference type="NCBIfam" id="TIGR00492">
    <property type="entry name" value="alr"/>
    <property type="match status" value="1"/>
</dbReference>
<dbReference type="EMBL" id="CP040749">
    <property type="protein sequence ID" value="QCX36982.1"/>
    <property type="molecule type" value="Genomic_DNA"/>
</dbReference>
<evidence type="ECO:0000259" key="8">
    <source>
        <dbReference type="SMART" id="SM01005"/>
    </source>
</evidence>
<dbReference type="EC" id="5.1.1.1" evidence="5"/>
<feature type="active site" description="Proton acceptor; specific for L-alanine" evidence="5">
    <location>
        <position position="264"/>
    </location>
</feature>
<reference evidence="9 10" key="1">
    <citation type="submission" date="2019-05" db="EMBL/GenBank/DDBJ databases">
        <title>Algicella ahnfeltiae gen. nov., sp. nov., a novel marine bacterium of the family Flavobacteriaceae isolated from a red alga.</title>
        <authorList>
            <person name="Nedashkovskaya O.I."/>
            <person name="Kukhlevskiy A.D."/>
            <person name="Kim S.-G."/>
            <person name="Zhukova N.V."/>
            <person name="Mikhailov V.V."/>
        </authorList>
    </citation>
    <scope>NUCLEOTIDE SEQUENCE [LARGE SCALE GENOMIC DNA]</scope>
    <source>
        <strain evidence="9 10">10Alg115</strain>
    </source>
</reference>
<evidence type="ECO:0000313" key="9">
    <source>
        <dbReference type="EMBL" id="QCX36982.1"/>
    </source>
</evidence>
<dbReference type="GO" id="GO:0005829">
    <property type="term" value="C:cytosol"/>
    <property type="evidence" value="ECO:0007669"/>
    <property type="project" value="TreeGrafter"/>
</dbReference>
<comment type="catalytic activity">
    <reaction evidence="1 5">
        <text>L-alanine = D-alanine</text>
        <dbReference type="Rhea" id="RHEA:20249"/>
        <dbReference type="ChEBI" id="CHEBI:57416"/>
        <dbReference type="ChEBI" id="CHEBI:57972"/>
        <dbReference type="EC" id="5.1.1.1"/>
    </reaction>
</comment>
<dbReference type="PANTHER" id="PTHR30511">
    <property type="entry name" value="ALANINE RACEMASE"/>
    <property type="match status" value="1"/>
</dbReference>
<evidence type="ECO:0000256" key="3">
    <source>
        <dbReference type="ARBA" id="ARBA00022898"/>
    </source>
</evidence>
<keyword evidence="4 5" id="KW-0413">Isomerase</keyword>
<feature type="modified residue" description="N6-(pyridoxal phosphate)lysine" evidence="5 6">
    <location>
        <position position="38"/>
    </location>
</feature>
<comment type="pathway">
    <text evidence="5">Amino-acid biosynthesis; D-alanine biosynthesis; D-alanine from L-alanine: step 1/1.</text>
</comment>
<comment type="cofactor">
    <cofactor evidence="2 5 6">
        <name>pyridoxal 5'-phosphate</name>
        <dbReference type="ChEBI" id="CHEBI:597326"/>
    </cofactor>
</comment>
<evidence type="ECO:0000256" key="6">
    <source>
        <dbReference type="PIRSR" id="PIRSR600821-50"/>
    </source>
</evidence>
<dbReference type="Pfam" id="PF00842">
    <property type="entry name" value="Ala_racemase_C"/>
    <property type="match status" value="1"/>
</dbReference>
<comment type="function">
    <text evidence="5">Catalyzes the interconversion of L-alanine and D-alanine. May also act on other amino acids.</text>
</comment>
<evidence type="ECO:0000313" key="10">
    <source>
        <dbReference type="Proteomes" id="UP000306229"/>
    </source>
</evidence>
<dbReference type="GO" id="GO:0030632">
    <property type="term" value="P:D-alanine biosynthetic process"/>
    <property type="evidence" value="ECO:0007669"/>
    <property type="project" value="UniProtKB-UniRule"/>
</dbReference>
<dbReference type="FunFam" id="3.20.20.10:FF:000002">
    <property type="entry name" value="Alanine racemase"/>
    <property type="match status" value="1"/>
</dbReference>
<dbReference type="PANTHER" id="PTHR30511:SF0">
    <property type="entry name" value="ALANINE RACEMASE, CATABOLIC-RELATED"/>
    <property type="match status" value="1"/>
</dbReference>
<dbReference type="InterPro" id="IPR009006">
    <property type="entry name" value="Ala_racemase/Decarboxylase_C"/>
</dbReference>
<keyword evidence="3 5" id="KW-0663">Pyridoxal phosphate</keyword>
<accession>A0A5B7TQZ1</accession>
<dbReference type="OrthoDB" id="9801978at2"/>
<dbReference type="Gene3D" id="3.20.20.10">
    <property type="entry name" value="Alanine racemase"/>
    <property type="match status" value="1"/>
</dbReference>
<name>A0A5B7TQZ1_9FLAO</name>
<feature type="active site" description="Proton acceptor; specific for D-alanine" evidence="5">
    <location>
        <position position="38"/>
    </location>
</feature>
<feature type="binding site" evidence="5 7">
    <location>
        <position position="136"/>
    </location>
    <ligand>
        <name>substrate</name>
    </ligand>
</feature>
<dbReference type="InterPro" id="IPR011079">
    <property type="entry name" value="Ala_racemase_C"/>
</dbReference>
<dbReference type="GO" id="GO:0008784">
    <property type="term" value="F:alanine racemase activity"/>
    <property type="evidence" value="ECO:0007669"/>
    <property type="project" value="UniProtKB-UniRule"/>
</dbReference>
<dbReference type="UniPathway" id="UPA00042">
    <property type="reaction ID" value="UER00497"/>
</dbReference>
<dbReference type="SUPFAM" id="SSF50621">
    <property type="entry name" value="Alanine racemase C-terminal domain-like"/>
    <property type="match status" value="1"/>
</dbReference>
<protein>
    <recommendedName>
        <fullName evidence="5">Alanine racemase</fullName>
        <ecNumber evidence="5">5.1.1.1</ecNumber>
    </recommendedName>
</protein>
<keyword evidence="10" id="KW-1185">Reference proteome</keyword>
<dbReference type="InterPro" id="IPR000821">
    <property type="entry name" value="Ala_racemase"/>
</dbReference>
<organism evidence="9 10">
    <name type="scientific">Aureibaculum algae</name>
    <dbReference type="NCBI Taxonomy" id="2584122"/>
    <lineage>
        <taxon>Bacteria</taxon>
        <taxon>Pseudomonadati</taxon>
        <taxon>Bacteroidota</taxon>
        <taxon>Flavobacteriia</taxon>
        <taxon>Flavobacteriales</taxon>
        <taxon>Flavobacteriaceae</taxon>
        <taxon>Aureibaculum</taxon>
    </lineage>
</organism>
<evidence type="ECO:0000256" key="4">
    <source>
        <dbReference type="ARBA" id="ARBA00023235"/>
    </source>
</evidence>
<gene>
    <name evidence="9" type="primary">alr</name>
    <name evidence="9" type="ORF">FF125_00485</name>
</gene>
<evidence type="ECO:0000256" key="2">
    <source>
        <dbReference type="ARBA" id="ARBA00001933"/>
    </source>
</evidence>
<dbReference type="InterPro" id="IPR001608">
    <property type="entry name" value="Ala_racemase_N"/>
</dbReference>
<dbReference type="InterPro" id="IPR029066">
    <property type="entry name" value="PLP-binding_barrel"/>
</dbReference>
<evidence type="ECO:0000256" key="7">
    <source>
        <dbReference type="PIRSR" id="PIRSR600821-52"/>
    </source>
</evidence>